<evidence type="ECO:0000256" key="3">
    <source>
        <dbReference type="SAM" id="SignalP"/>
    </source>
</evidence>
<evidence type="ECO:0000256" key="1">
    <source>
        <dbReference type="ARBA" id="ARBA00022729"/>
    </source>
</evidence>
<dbReference type="GO" id="GO:0016829">
    <property type="term" value="F:lyase activity"/>
    <property type="evidence" value="ECO:0007669"/>
    <property type="project" value="UniProtKB-KW"/>
</dbReference>
<dbReference type="InterPro" id="IPR008929">
    <property type="entry name" value="Chondroitin_lyas"/>
</dbReference>
<evidence type="ECO:0000256" key="2">
    <source>
        <dbReference type="ARBA" id="ARBA00023239"/>
    </source>
</evidence>
<dbReference type="EMBL" id="CP102845">
    <property type="protein sequence ID" value="UVF20711.1"/>
    <property type="molecule type" value="Genomic_DNA"/>
</dbReference>
<proteinExistence type="predicted"/>
<accession>A0ABY5RTY4</accession>
<dbReference type="InterPro" id="IPR008397">
    <property type="entry name" value="Alginate_lyase_dom"/>
</dbReference>
<keyword evidence="2 5" id="KW-0456">Lyase</keyword>
<dbReference type="Gene3D" id="1.50.10.100">
    <property type="entry name" value="Chondroitin AC/alginate lyase"/>
    <property type="match status" value="1"/>
</dbReference>
<dbReference type="Proteomes" id="UP001017257">
    <property type="component" value="Chromosome"/>
</dbReference>
<evidence type="ECO:0000313" key="5">
    <source>
        <dbReference type="EMBL" id="UVF20711.1"/>
    </source>
</evidence>
<protein>
    <submittedName>
        <fullName evidence="5">Alginate lyase family protein</fullName>
    </submittedName>
</protein>
<reference evidence="5" key="1">
    <citation type="submission" date="2022-08" db="EMBL/GenBank/DDBJ databases">
        <title>Microvirga terrae sp. nov., isolated from soil.</title>
        <authorList>
            <person name="Kim K.H."/>
            <person name="Seo Y.L."/>
            <person name="Kim J.M."/>
            <person name="Lee J.K."/>
            <person name="Han D.M."/>
            <person name="Jeon C.O."/>
        </authorList>
    </citation>
    <scope>NUCLEOTIDE SEQUENCE</scope>
    <source>
        <strain evidence="5">R24</strain>
    </source>
</reference>
<name>A0ABY5RTY4_9HYPH</name>
<dbReference type="SUPFAM" id="SSF48230">
    <property type="entry name" value="Chondroitin AC/alginate lyase"/>
    <property type="match status" value="1"/>
</dbReference>
<sequence>MNRILAFSVLSLLMTATCHAQVRAQGLFDVEARRAALSQPSLAAARAACLAIARDPSWASLKPVDGVKAADGPNTDGGVNTHSWAVMALTGRALAGDAASEASLRDLLLAWAKARAFEGTGAESEALYGLKRVLLPTIVAYSVLHRSLDDSQRQIVSGWIDSLVRRVDRTFGTDTVRDSQRALADSILMAWGAITADDALYERGSRGYRAVLGQARPDGSLVLETRRGARALWHMRQSLASLTVMAEVAATRGVDLYGLREGEANFDRILSYLLNGITEPEVVMAYASENESPGAEADFRRQDMSFLAKRGFGRHPMAWVEPVAARDRVGLATKRLKTLLARSLRSDRPLIDELAGGNATCFWGR</sequence>
<evidence type="ECO:0000259" key="4">
    <source>
        <dbReference type="Pfam" id="PF05426"/>
    </source>
</evidence>
<keyword evidence="1 3" id="KW-0732">Signal</keyword>
<gene>
    <name evidence="5" type="ORF">HPT29_006175</name>
</gene>
<evidence type="ECO:0000313" key="6">
    <source>
        <dbReference type="Proteomes" id="UP001017257"/>
    </source>
</evidence>
<feature type="domain" description="Alginate lyase" evidence="4">
    <location>
        <begin position="184"/>
        <end position="281"/>
    </location>
</feature>
<organism evidence="5 6">
    <name type="scientific">Microvirga terrae</name>
    <dbReference type="NCBI Taxonomy" id="2740529"/>
    <lineage>
        <taxon>Bacteria</taxon>
        <taxon>Pseudomonadati</taxon>
        <taxon>Pseudomonadota</taxon>
        <taxon>Alphaproteobacteria</taxon>
        <taxon>Hyphomicrobiales</taxon>
        <taxon>Methylobacteriaceae</taxon>
        <taxon>Microvirga</taxon>
    </lineage>
</organism>
<feature type="signal peptide" evidence="3">
    <location>
        <begin position="1"/>
        <end position="20"/>
    </location>
</feature>
<dbReference type="RefSeq" id="WP_173946958.1">
    <property type="nucleotide sequence ID" value="NZ_CP102845.1"/>
</dbReference>
<keyword evidence="6" id="KW-1185">Reference proteome</keyword>
<feature type="chain" id="PRO_5046250501" evidence="3">
    <location>
        <begin position="21"/>
        <end position="365"/>
    </location>
</feature>
<dbReference type="Pfam" id="PF05426">
    <property type="entry name" value="Alginate_lyase"/>
    <property type="match status" value="1"/>
</dbReference>